<sequence length="306" mass="33377">MRAPVIVHCDWSLHPRKRWMTAALPRGGRYLLGAPEPVGDTATLLARLRGAGPLLIGFDFPIGLPAAYGARTGFADFPTALAGFGTGDWADWFSVSREPGQISLHRPFYPHAPGGRKRDHLTAGLDLPGFEALLRLCDRKTPTRPAACALFWTLGGNQVGKAAITGWQEVLQPNLSRIGLWPFQGRLHDLLARHATVVAETYPAEAYGQIGITKSAQWSKRNQDHRRAHAAAPLLDWIARRGHDATPALRAQIRAGFSPGPEGEDQFDALAGLCAMLDVVQGHLPEGAPEQPDIRQWEGWILGQQP</sequence>
<dbReference type="EMBL" id="WUMU01000003">
    <property type="protein sequence ID" value="MXN17260.1"/>
    <property type="molecule type" value="Genomic_DNA"/>
</dbReference>
<organism evidence="1 2">
    <name type="scientific">Pseudooceanicola albus</name>
    <dbReference type="NCBI Taxonomy" id="2692189"/>
    <lineage>
        <taxon>Bacteria</taxon>
        <taxon>Pseudomonadati</taxon>
        <taxon>Pseudomonadota</taxon>
        <taxon>Alphaproteobacteria</taxon>
        <taxon>Rhodobacterales</taxon>
        <taxon>Paracoccaceae</taxon>
        <taxon>Pseudooceanicola</taxon>
    </lineage>
</organism>
<gene>
    <name evidence="1" type="ORF">GR170_05390</name>
</gene>
<name>A0A6L7G177_9RHOB</name>
<dbReference type="Proteomes" id="UP000477911">
    <property type="component" value="Unassembled WGS sequence"/>
</dbReference>
<comment type="caution">
    <text evidence="1">The sequence shown here is derived from an EMBL/GenBank/DDBJ whole genome shotgun (WGS) entry which is preliminary data.</text>
</comment>
<accession>A0A6L7G177</accession>
<protein>
    <submittedName>
        <fullName evidence="1">DUF429 domain-containing protein</fullName>
    </submittedName>
</protein>
<keyword evidence="2" id="KW-1185">Reference proteome</keyword>
<reference evidence="1 2" key="1">
    <citation type="submission" date="2019-12" db="EMBL/GenBank/DDBJ databases">
        <authorList>
            <person name="Li M."/>
        </authorList>
    </citation>
    <scope>NUCLEOTIDE SEQUENCE [LARGE SCALE GENOMIC DNA]</scope>
    <source>
        <strain evidence="1 2">GBMRC 2024</strain>
    </source>
</reference>
<dbReference type="AlphaFoldDB" id="A0A6L7G177"/>
<proteinExistence type="predicted"/>
<evidence type="ECO:0000313" key="1">
    <source>
        <dbReference type="EMBL" id="MXN17260.1"/>
    </source>
</evidence>
<evidence type="ECO:0000313" key="2">
    <source>
        <dbReference type="Proteomes" id="UP000477911"/>
    </source>
</evidence>